<dbReference type="KEGG" id="mbai:MB901379_00023"/>
<accession>A0A3S4CRY6</accession>
<dbReference type="Proteomes" id="UP000269998">
    <property type="component" value="Chromosome"/>
</dbReference>
<dbReference type="AlphaFoldDB" id="A0A3S4CRY6"/>
<organism evidence="1 2">
    <name type="scientific">Mycobacterium basiliense</name>
    <dbReference type="NCBI Taxonomy" id="2094119"/>
    <lineage>
        <taxon>Bacteria</taxon>
        <taxon>Bacillati</taxon>
        <taxon>Actinomycetota</taxon>
        <taxon>Actinomycetes</taxon>
        <taxon>Mycobacteriales</taxon>
        <taxon>Mycobacteriaceae</taxon>
        <taxon>Mycobacterium</taxon>
    </lineage>
</organism>
<protein>
    <submittedName>
        <fullName evidence="1">Uncharacterized protein</fullName>
    </submittedName>
</protein>
<proteinExistence type="predicted"/>
<gene>
    <name evidence="1" type="ORF">MB901379_00023</name>
</gene>
<evidence type="ECO:0000313" key="1">
    <source>
        <dbReference type="EMBL" id="VDM86505.1"/>
    </source>
</evidence>
<dbReference type="EMBL" id="LR130759">
    <property type="protein sequence ID" value="VDM86505.1"/>
    <property type="molecule type" value="Genomic_DNA"/>
</dbReference>
<sequence>MDNRDAIATGTAGAAAVDAQFCGPVPPTCEWGCGAVGWTRSVIPSEPIAAYRDAQRLAVGHDTWKCPSARTIGPPSAGADTTAVRGGARLSEVGVFGVQPLVDLVGGRIRHAERDISVEPGRRGICG</sequence>
<name>A0A3S4CRY6_9MYCO</name>
<keyword evidence="2" id="KW-1185">Reference proteome</keyword>
<evidence type="ECO:0000313" key="2">
    <source>
        <dbReference type="Proteomes" id="UP000269998"/>
    </source>
</evidence>
<reference evidence="2" key="1">
    <citation type="submission" date="2018-02" db="EMBL/GenBank/DDBJ databases">
        <authorList>
            <person name="Seth-Smith MB H."/>
            <person name="Seth-Smith H."/>
        </authorList>
    </citation>
    <scope>NUCLEOTIDE SEQUENCE [LARGE SCALE GENOMIC DNA]</scope>
</reference>